<dbReference type="RefSeq" id="WP_114615866.1">
    <property type="nucleotide sequence ID" value="NZ_PPTO01000011.1"/>
</dbReference>
<dbReference type="InterPro" id="IPR002661">
    <property type="entry name" value="Ribosome_recyc_fac"/>
</dbReference>
<sequence length="185" mass="20761">MTAEFMDAAKAGMEKALSNLNEAFVNVRTGRANPMVLDKIRVDYYGVPTPINQMAAVKSPDAHMLVVEPWDKSVLRGIEAAILASDLGITPSNDGSVIRLPFPALTEERRKEMVKQCRSYAEEARVAVRNQRRDANTKIERAKKDAELPEDEARRAEEQVQKLTDKYIAEVDAMLKKKEADVMEI</sequence>
<dbReference type="PANTHER" id="PTHR20982">
    <property type="entry name" value="RIBOSOME RECYCLING FACTOR"/>
    <property type="match status" value="1"/>
</dbReference>
<dbReference type="NCBIfam" id="TIGR00496">
    <property type="entry name" value="frr"/>
    <property type="match status" value="1"/>
</dbReference>
<comment type="subcellular location">
    <subcellularLocation>
        <location evidence="1 5">Cytoplasm</location>
    </subcellularLocation>
</comment>
<feature type="coiled-coil region" evidence="6">
    <location>
        <begin position="125"/>
        <end position="166"/>
    </location>
</feature>
<keyword evidence="3 5" id="KW-0963">Cytoplasm</keyword>
<dbReference type="Proteomes" id="UP000253975">
    <property type="component" value="Unassembled WGS sequence"/>
</dbReference>
<organism evidence="8 9">
    <name type="scientific">Slackia isoflavoniconvertens</name>
    <dbReference type="NCBI Taxonomy" id="572010"/>
    <lineage>
        <taxon>Bacteria</taxon>
        <taxon>Bacillati</taxon>
        <taxon>Actinomycetota</taxon>
        <taxon>Coriobacteriia</taxon>
        <taxon>Eggerthellales</taxon>
        <taxon>Eggerthellaceae</taxon>
        <taxon>Slackia</taxon>
    </lineage>
</organism>
<dbReference type="EMBL" id="PPTO01000011">
    <property type="protein sequence ID" value="RDB57775.1"/>
    <property type="molecule type" value="Genomic_DNA"/>
</dbReference>
<dbReference type="GO" id="GO:0006415">
    <property type="term" value="P:translational termination"/>
    <property type="evidence" value="ECO:0007669"/>
    <property type="project" value="UniProtKB-UniRule"/>
</dbReference>
<comment type="similarity">
    <text evidence="2 5">Belongs to the RRF family.</text>
</comment>
<dbReference type="FunFam" id="3.30.1360.40:FF:000001">
    <property type="entry name" value="Ribosome-recycling factor"/>
    <property type="match status" value="1"/>
</dbReference>
<dbReference type="InterPro" id="IPR023584">
    <property type="entry name" value="Ribosome_recyc_fac_dom"/>
</dbReference>
<keyword evidence="4 5" id="KW-0648">Protein biosynthesis</keyword>
<gene>
    <name evidence="5" type="primary">frr</name>
    <name evidence="8" type="ORF">C1881_07270</name>
</gene>
<evidence type="ECO:0000256" key="1">
    <source>
        <dbReference type="ARBA" id="ARBA00004496"/>
    </source>
</evidence>
<evidence type="ECO:0000313" key="9">
    <source>
        <dbReference type="Proteomes" id="UP000253975"/>
    </source>
</evidence>
<dbReference type="AlphaFoldDB" id="A0A369LI21"/>
<evidence type="ECO:0000256" key="2">
    <source>
        <dbReference type="ARBA" id="ARBA00005912"/>
    </source>
</evidence>
<dbReference type="CDD" id="cd00520">
    <property type="entry name" value="RRF"/>
    <property type="match status" value="1"/>
</dbReference>
<dbReference type="InterPro" id="IPR036191">
    <property type="entry name" value="RRF_sf"/>
</dbReference>
<evidence type="ECO:0000256" key="5">
    <source>
        <dbReference type="HAMAP-Rule" id="MF_00040"/>
    </source>
</evidence>
<evidence type="ECO:0000256" key="3">
    <source>
        <dbReference type="ARBA" id="ARBA00022490"/>
    </source>
</evidence>
<name>A0A369LI21_9ACTN</name>
<comment type="function">
    <text evidence="5">Responsible for the release of ribosomes from messenger RNA at the termination of protein biosynthesis. May increase the efficiency of translation by recycling ribosomes from one round of translation to another.</text>
</comment>
<dbReference type="SUPFAM" id="SSF55194">
    <property type="entry name" value="Ribosome recycling factor, RRF"/>
    <property type="match status" value="1"/>
</dbReference>
<keyword evidence="6" id="KW-0175">Coiled coil</keyword>
<dbReference type="PANTHER" id="PTHR20982:SF3">
    <property type="entry name" value="MITOCHONDRIAL RIBOSOME RECYCLING FACTOR PSEUDO 1"/>
    <property type="match status" value="1"/>
</dbReference>
<dbReference type="FunFam" id="1.10.132.20:FF:000001">
    <property type="entry name" value="Ribosome-recycling factor"/>
    <property type="match status" value="1"/>
</dbReference>
<dbReference type="Gene3D" id="3.30.1360.40">
    <property type="match status" value="1"/>
</dbReference>
<evidence type="ECO:0000256" key="6">
    <source>
        <dbReference type="SAM" id="Coils"/>
    </source>
</evidence>
<protein>
    <recommendedName>
        <fullName evidence="5">Ribosome-recycling factor</fullName>
        <shortName evidence="5">RRF</shortName>
    </recommendedName>
    <alternativeName>
        <fullName evidence="5">Ribosome-releasing factor</fullName>
    </alternativeName>
</protein>
<proteinExistence type="inferred from homology"/>
<evidence type="ECO:0000313" key="8">
    <source>
        <dbReference type="EMBL" id="RDB57775.1"/>
    </source>
</evidence>
<dbReference type="GO" id="GO:0043023">
    <property type="term" value="F:ribosomal large subunit binding"/>
    <property type="evidence" value="ECO:0007669"/>
    <property type="project" value="TreeGrafter"/>
</dbReference>
<dbReference type="GO" id="GO:0005737">
    <property type="term" value="C:cytoplasm"/>
    <property type="evidence" value="ECO:0007669"/>
    <property type="project" value="UniProtKB-SubCell"/>
</dbReference>
<evidence type="ECO:0000256" key="4">
    <source>
        <dbReference type="ARBA" id="ARBA00022917"/>
    </source>
</evidence>
<comment type="caution">
    <text evidence="8">The sequence shown here is derived from an EMBL/GenBank/DDBJ whole genome shotgun (WGS) entry which is preliminary data.</text>
</comment>
<reference evidence="8 9" key="1">
    <citation type="journal article" date="2018" name="Elife">
        <title>Discovery and characterization of a prevalent human gut bacterial enzyme sufficient for the inactivation of a family of plant toxins.</title>
        <authorList>
            <person name="Koppel N."/>
            <person name="Bisanz J.E."/>
            <person name="Pandelia M.E."/>
            <person name="Turnbaugh P.J."/>
            <person name="Balskus E.P."/>
        </authorList>
    </citation>
    <scope>NUCLEOTIDE SEQUENCE [LARGE SCALE GENOMIC DNA]</scope>
    <source>
        <strain evidence="8 9">OB21 GAM31</strain>
    </source>
</reference>
<accession>A0A369LI21</accession>
<evidence type="ECO:0000259" key="7">
    <source>
        <dbReference type="Pfam" id="PF01765"/>
    </source>
</evidence>
<feature type="domain" description="Ribosome recycling factor" evidence="7">
    <location>
        <begin position="21"/>
        <end position="183"/>
    </location>
</feature>
<dbReference type="Pfam" id="PF01765">
    <property type="entry name" value="RRF"/>
    <property type="match status" value="1"/>
</dbReference>
<dbReference type="HAMAP" id="MF_00040">
    <property type="entry name" value="RRF"/>
    <property type="match status" value="1"/>
</dbReference>
<dbReference type="Gene3D" id="1.10.132.20">
    <property type="entry name" value="Ribosome-recycling factor"/>
    <property type="match status" value="1"/>
</dbReference>